<dbReference type="AlphaFoldDB" id="A0A0A0BFX4"/>
<reference evidence="4 5" key="1">
    <citation type="submission" date="2014-09" db="EMBL/GenBank/DDBJ databases">
        <authorList>
            <person name="Grob C."/>
            <person name="Taubert M."/>
            <person name="Howat A.M."/>
            <person name="Burns O.J."/>
            <person name="Dixon J.L."/>
            <person name="Chen Y."/>
            <person name="Murrell J.C."/>
        </authorList>
    </citation>
    <scope>NUCLEOTIDE SEQUENCE [LARGE SCALE GENOMIC DNA]</scope>
    <source>
        <strain evidence="4">L4</strain>
    </source>
</reference>
<dbReference type="Gene3D" id="3.40.50.300">
    <property type="entry name" value="P-loop containing nucleotide triphosphate hydrolases"/>
    <property type="match status" value="1"/>
</dbReference>
<dbReference type="RefSeq" id="WP_008290792.1">
    <property type="nucleotide sequence ID" value="NZ_JADFAB010000071.1"/>
</dbReference>
<dbReference type="Proteomes" id="UP000029999">
    <property type="component" value="Unassembled WGS sequence"/>
</dbReference>
<keyword evidence="1" id="KW-0547">Nucleotide-binding</keyword>
<dbReference type="InterPro" id="IPR003439">
    <property type="entry name" value="ABC_transporter-like_ATP-bd"/>
</dbReference>
<gene>
    <name evidence="4" type="ORF">LP43_2344</name>
</gene>
<organism evidence="4 5">
    <name type="scientific">Methylophaga thiooxydans</name>
    <dbReference type="NCBI Taxonomy" id="392484"/>
    <lineage>
        <taxon>Bacteria</taxon>
        <taxon>Pseudomonadati</taxon>
        <taxon>Pseudomonadota</taxon>
        <taxon>Gammaproteobacteria</taxon>
        <taxon>Thiotrichales</taxon>
        <taxon>Piscirickettsiaceae</taxon>
        <taxon>Methylophaga</taxon>
    </lineage>
</organism>
<dbReference type="InterPro" id="IPR003593">
    <property type="entry name" value="AAA+_ATPase"/>
</dbReference>
<protein>
    <submittedName>
        <fullName evidence="4">Ferrichrome transport ATP-binding protein FhuC</fullName>
    </submittedName>
</protein>
<evidence type="ECO:0000313" key="5">
    <source>
        <dbReference type="Proteomes" id="UP000029999"/>
    </source>
</evidence>
<proteinExistence type="predicted"/>
<dbReference type="CDD" id="cd03214">
    <property type="entry name" value="ABC_Iron-Siderophores_B12_Hemin"/>
    <property type="match status" value="1"/>
</dbReference>
<dbReference type="InterPro" id="IPR027417">
    <property type="entry name" value="P-loop_NTPase"/>
</dbReference>
<accession>A0A0A0BFX4</accession>
<comment type="caution">
    <text evidence="4">The sequence shown here is derived from an EMBL/GenBank/DDBJ whole genome shotgun (WGS) entry which is preliminary data.</text>
</comment>
<dbReference type="InterPro" id="IPR017871">
    <property type="entry name" value="ABC_transporter-like_CS"/>
</dbReference>
<evidence type="ECO:0000256" key="2">
    <source>
        <dbReference type="ARBA" id="ARBA00022840"/>
    </source>
</evidence>
<dbReference type="Pfam" id="PF00005">
    <property type="entry name" value="ABC_tran"/>
    <property type="match status" value="1"/>
</dbReference>
<dbReference type="PANTHER" id="PTHR42794">
    <property type="entry name" value="HEMIN IMPORT ATP-BINDING PROTEIN HMUV"/>
    <property type="match status" value="1"/>
</dbReference>
<dbReference type="PROSITE" id="PS50893">
    <property type="entry name" value="ABC_TRANSPORTER_2"/>
    <property type="match status" value="1"/>
</dbReference>
<sequence length="264" mass="28906">MSTLQVDNLSVRYGKHQVLNQLNFGPVKAGQLIGVIGRNGAGKSTLLKAMTGLVPHQGKVSLNQQPLALLGDPQRSSQLAYLPQTLPQPSTLTAYEMVYSSFRAVAANVPRTQIEASLEAVFKQLGIHHLALRRLDQLSGGQRQMVGLAQVLTRQPQLLLLDEPTSALDLHWQLNVLQTVTQTLKQRQHIGLIAIHDINLALRFCDQLMVLADGKVLAMGNSREVLTSDLLRQAYGVEARIETCSQGRPIVLCDSADMGEHAAW</sequence>
<keyword evidence="2 4" id="KW-0067">ATP-binding</keyword>
<feature type="domain" description="ABC transporter" evidence="3">
    <location>
        <begin position="4"/>
        <end position="238"/>
    </location>
</feature>
<dbReference type="PANTHER" id="PTHR42794:SF2">
    <property type="entry name" value="ABC TRANSPORTER ATP-BINDING PROTEIN"/>
    <property type="match status" value="1"/>
</dbReference>
<name>A0A0A0BFX4_9GAMM</name>
<dbReference type="SUPFAM" id="SSF52540">
    <property type="entry name" value="P-loop containing nucleoside triphosphate hydrolases"/>
    <property type="match status" value="1"/>
</dbReference>
<dbReference type="GO" id="GO:0016887">
    <property type="term" value="F:ATP hydrolysis activity"/>
    <property type="evidence" value="ECO:0007669"/>
    <property type="project" value="InterPro"/>
</dbReference>
<evidence type="ECO:0000313" key="4">
    <source>
        <dbReference type="EMBL" id="KGM06029.1"/>
    </source>
</evidence>
<evidence type="ECO:0000256" key="1">
    <source>
        <dbReference type="ARBA" id="ARBA00022741"/>
    </source>
</evidence>
<dbReference type="PROSITE" id="PS00211">
    <property type="entry name" value="ABC_TRANSPORTER_1"/>
    <property type="match status" value="1"/>
</dbReference>
<dbReference type="SMART" id="SM00382">
    <property type="entry name" value="AAA"/>
    <property type="match status" value="1"/>
</dbReference>
<dbReference type="GO" id="GO:0005524">
    <property type="term" value="F:ATP binding"/>
    <property type="evidence" value="ECO:0007669"/>
    <property type="project" value="UniProtKB-KW"/>
</dbReference>
<dbReference type="STRING" id="392484.LP43_2344"/>
<dbReference type="EMBL" id="JRQD01000006">
    <property type="protein sequence ID" value="KGM06029.1"/>
    <property type="molecule type" value="Genomic_DNA"/>
</dbReference>
<evidence type="ECO:0000259" key="3">
    <source>
        <dbReference type="PROSITE" id="PS50893"/>
    </source>
</evidence>